<dbReference type="PROSITE" id="PS50043">
    <property type="entry name" value="HTH_LUXR_2"/>
    <property type="match status" value="1"/>
</dbReference>
<dbReference type="SUPFAM" id="SSF46894">
    <property type="entry name" value="C-terminal effector domain of the bipartite response regulators"/>
    <property type="match status" value="1"/>
</dbReference>
<dbReference type="Pfam" id="PF00072">
    <property type="entry name" value="Response_reg"/>
    <property type="match status" value="1"/>
</dbReference>
<dbReference type="InterPro" id="IPR001789">
    <property type="entry name" value="Sig_transdc_resp-reg_receiver"/>
</dbReference>
<dbReference type="InterPro" id="IPR011006">
    <property type="entry name" value="CheY-like_superfamily"/>
</dbReference>
<evidence type="ECO:0000313" key="5">
    <source>
        <dbReference type="EMBL" id="MEV5505886.1"/>
    </source>
</evidence>
<feature type="modified residue" description="4-aspartylphosphate" evidence="2">
    <location>
        <position position="66"/>
    </location>
</feature>
<dbReference type="InterPro" id="IPR016032">
    <property type="entry name" value="Sig_transdc_resp-reg_C-effctor"/>
</dbReference>
<gene>
    <name evidence="5" type="ORF">AB0L16_05320</name>
</gene>
<dbReference type="InterPro" id="IPR000792">
    <property type="entry name" value="Tscrpt_reg_LuxR_C"/>
</dbReference>
<name>A0ABV3JSN3_STRON</name>
<dbReference type="Gene3D" id="3.40.50.2300">
    <property type="match status" value="1"/>
</dbReference>
<evidence type="ECO:0000256" key="2">
    <source>
        <dbReference type="PROSITE-ProRule" id="PRU00169"/>
    </source>
</evidence>
<reference evidence="5 6" key="1">
    <citation type="submission" date="2024-06" db="EMBL/GenBank/DDBJ databases">
        <title>The Natural Products Discovery Center: Release of the First 8490 Sequenced Strains for Exploring Actinobacteria Biosynthetic Diversity.</title>
        <authorList>
            <person name="Kalkreuter E."/>
            <person name="Kautsar S.A."/>
            <person name="Yang D."/>
            <person name="Bader C.D."/>
            <person name="Teijaro C.N."/>
            <person name="Fluegel L."/>
            <person name="Davis C.M."/>
            <person name="Simpson J.R."/>
            <person name="Lauterbach L."/>
            <person name="Steele A.D."/>
            <person name="Gui C."/>
            <person name="Meng S."/>
            <person name="Li G."/>
            <person name="Viehrig K."/>
            <person name="Ye F."/>
            <person name="Su P."/>
            <person name="Kiefer A.F."/>
            <person name="Nichols A."/>
            <person name="Cepeda A.J."/>
            <person name="Yan W."/>
            <person name="Fan B."/>
            <person name="Jiang Y."/>
            <person name="Adhikari A."/>
            <person name="Zheng C.-J."/>
            <person name="Schuster L."/>
            <person name="Cowan T.M."/>
            <person name="Smanski M.J."/>
            <person name="Chevrette M.G."/>
            <person name="De Carvalho L.P.S."/>
            <person name="Shen B."/>
        </authorList>
    </citation>
    <scope>NUCLEOTIDE SEQUENCE [LARGE SCALE GENOMIC DNA]</scope>
    <source>
        <strain evidence="5 6">NPDC052347</strain>
    </source>
</reference>
<dbReference type="EMBL" id="JBFAUK010000003">
    <property type="protein sequence ID" value="MEV5505886.1"/>
    <property type="molecule type" value="Genomic_DNA"/>
</dbReference>
<comment type="caution">
    <text evidence="5">The sequence shown here is derived from an EMBL/GenBank/DDBJ whole genome shotgun (WGS) entry which is preliminary data.</text>
</comment>
<evidence type="ECO:0000259" key="4">
    <source>
        <dbReference type="PROSITE" id="PS50110"/>
    </source>
</evidence>
<dbReference type="SUPFAM" id="SSF52172">
    <property type="entry name" value="CheY-like"/>
    <property type="match status" value="1"/>
</dbReference>
<dbReference type="PANTHER" id="PTHR43214:SF42">
    <property type="entry name" value="TRANSCRIPTIONAL REGULATORY PROTEIN DESR"/>
    <property type="match status" value="1"/>
</dbReference>
<organism evidence="5 6">
    <name type="scientific">Streptomyces orinoci</name>
    <name type="common">Streptoverticillium orinoci</name>
    <dbReference type="NCBI Taxonomy" id="67339"/>
    <lineage>
        <taxon>Bacteria</taxon>
        <taxon>Bacillati</taxon>
        <taxon>Actinomycetota</taxon>
        <taxon>Actinomycetes</taxon>
        <taxon>Kitasatosporales</taxon>
        <taxon>Streptomycetaceae</taxon>
        <taxon>Streptomyces</taxon>
    </lineage>
</organism>
<evidence type="ECO:0000313" key="6">
    <source>
        <dbReference type="Proteomes" id="UP001552594"/>
    </source>
</evidence>
<feature type="domain" description="HTH luxR-type" evidence="3">
    <location>
        <begin position="146"/>
        <end position="211"/>
    </location>
</feature>
<dbReference type="SMART" id="SM00448">
    <property type="entry name" value="REC"/>
    <property type="match status" value="1"/>
</dbReference>
<dbReference type="SMART" id="SM00421">
    <property type="entry name" value="HTH_LUXR"/>
    <property type="match status" value="1"/>
</dbReference>
<accession>A0ABV3JSN3</accession>
<keyword evidence="1" id="KW-0238">DNA-binding</keyword>
<sequence length="213" mass="22545">MTAQPVGTAHQRTIRVLLAEDQSMVREALAALLGLEGDIEVVVQVARGDEVLDAVRRTPVDVALLDIEMPGATGLEAAELLRAERPELKVVILTTFGRPGYLRRAMEAGAAGFLVKDAPAAQLADALRRVLRGERVIDPTLAVAALTEGANPLTERERAVLSAAAGGGTNAEIAAVLHLSHGTVRNYLSTAIQKTGARNRADAARIAHEKGWL</sequence>
<dbReference type="CDD" id="cd06170">
    <property type="entry name" value="LuxR_C_like"/>
    <property type="match status" value="1"/>
</dbReference>
<proteinExistence type="predicted"/>
<dbReference type="CDD" id="cd19930">
    <property type="entry name" value="REC_DesR-like"/>
    <property type="match status" value="1"/>
</dbReference>
<evidence type="ECO:0000259" key="3">
    <source>
        <dbReference type="PROSITE" id="PS50043"/>
    </source>
</evidence>
<dbReference type="Proteomes" id="UP001552594">
    <property type="component" value="Unassembled WGS sequence"/>
</dbReference>
<dbReference type="Pfam" id="PF00196">
    <property type="entry name" value="GerE"/>
    <property type="match status" value="1"/>
</dbReference>
<dbReference type="PROSITE" id="PS50110">
    <property type="entry name" value="RESPONSE_REGULATORY"/>
    <property type="match status" value="1"/>
</dbReference>
<dbReference type="PRINTS" id="PR00038">
    <property type="entry name" value="HTHLUXR"/>
</dbReference>
<keyword evidence="6" id="KW-1185">Reference proteome</keyword>
<feature type="domain" description="Response regulatory" evidence="4">
    <location>
        <begin position="15"/>
        <end position="131"/>
    </location>
</feature>
<dbReference type="RefSeq" id="WP_277751864.1">
    <property type="nucleotide sequence ID" value="NZ_JBFAUK010000003.1"/>
</dbReference>
<dbReference type="InterPro" id="IPR039420">
    <property type="entry name" value="WalR-like"/>
</dbReference>
<keyword evidence="2" id="KW-0597">Phosphoprotein</keyword>
<evidence type="ECO:0000256" key="1">
    <source>
        <dbReference type="ARBA" id="ARBA00023125"/>
    </source>
</evidence>
<dbReference type="PANTHER" id="PTHR43214">
    <property type="entry name" value="TWO-COMPONENT RESPONSE REGULATOR"/>
    <property type="match status" value="1"/>
</dbReference>
<protein>
    <submittedName>
        <fullName evidence="5">Response regulator transcription factor</fullName>
    </submittedName>
</protein>